<feature type="compositionally biased region" description="Low complexity" evidence="1">
    <location>
        <begin position="279"/>
        <end position="294"/>
    </location>
</feature>
<accession>A0A8H5MB96</accession>
<organism evidence="2 3">
    <name type="scientific">Tricholomella constricta</name>
    <dbReference type="NCBI Taxonomy" id="117010"/>
    <lineage>
        <taxon>Eukaryota</taxon>
        <taxon>Fungi</taxon>
        <taxon>Dikarya</taxon>
        <taxon>Basidiomycota</taxon>
        <taxon>Agaricomycotina</taxon>
        <taxon>Agaricomycetes</taxon>
        <taxon>Agaricomycetidae</taxon>
        <taxon>Agaricales</taxon>
        <taxon>Tricholomatineae</taxon>
        <taxon>Lyophyllaceae</taxon>
        <taxon>Tricholomella</taxon>
    </lineage>
</organism>
<feature type="region of interest" description="Disordered" evidence="1">
    <location>
        <begin position="1191"/>
        <end position="1353"/>
    </location>
</feature>
<feature type="compositionally biased region" description="Pro residues" evidence="1">
    <location>
        <begin position="1201"/>
        <end position="1215"/>
    </location>
</feature>
<dbReference type="OrthoDB" id="3269353at2759"/>
<evidence type="ECO:0000313" key="3">
    <source>
        <dbReference type="Proteomes" id="UP000565441"/>
    </source>
</evidence>
<feature type="region of interest" description="Disordered" evidence="1">
    <location>
        <begin position="520"/>
        <end position="542"/>
    </location>
</feature>
<evidence type="ECO:0000256" key="1">
    <source>
        <dbReference type="SAM" id="MobiDB-lite"/>
    </source>
</evidence>
<keyword evidence="3" id="KW-1185">Reference proteome</keyword>
<feature type="compositionally biased region" description="Low complexity" evidence="1">
    <location>
        <begin position="47"/>
        <end position="59"/>
    </location>
</feature>
<feature type="compositionally biased region" description="Basic and acidic residues" evidence="1">
    <location>
        <begin position="1343"/>
        <end position="1353"/>
    </location>
</feature>
<feature type="region of interest" description="Disordered" evidence="1">
    <location>
        <begin position="228"/>
        <end position="261"/>
    </location>
</feature>
<feature type="compositionally biased region" description="Polar residues" evidence="1">
    <location>
        <begin position="1284"/>
        <end position="1293"/>
    </location>
</feature>
<comment type="caution">
    <text evidence="2">The sequence shown here is derived from an EMBL/GenBank/DDBJ whole genome shotgun (WGS) entry which is preliminary data.</text>
</comment>
<dbReference type="Proteomes" id="UP000565441">
    <property type="component" value="Unassembled WGS sequence"/>
</dbReference>
<gene>
    <name evidence="2" type="ORF">D9615_000440</name>
</gene>
<reference evidence="2 3" key="1">
    <citation type="journal article" date="2020" name="ISME J.">
        <title>Uncovering the hidden diversity of litter-decomposition mechanisms in mushroom-forming fungi.</title>
        <authorList>
            <person name="Floudas D."/>
            <person name="Bentzer J."/>
            <person name="Ahren D."/>
            <person name="Johansson T."/>
            <person name="Persson P."/>
            <person name="Tunlid A."/>
        </authorList>
    </citation>
    <scope>NUCLEOTIDE SEQUENCE [LARGE SCALE GENOMIC DNA]</scope>
    <source>
        <strain evidence="2 3">CBS 661.87</strain>
    </source>
</reference>
<sequence>MSRHKPSPFEFPRAPLSPPDTNADIIGPTHMPSSTSLVGHELRASEAEPSPAYSAPTPESAAARFRKISSIAYHTSGLRESRERTPQRGSKVFVIIIPPTSFTQEHGQLGNTLSSGPRHRLSQGMLMPLFPTMYGQLTAIAREFNFPSTTGLCLYPHFVENGVTMTPRISDESWPFIWSHVFEASPAPRSPISGKIEFDIDMRQARWYASWMASSHRDYVDHPFSANPSVAPSATHERGDSKTTFQDVDDQEESRYVAPTTRHVPRKLSLVDRYDMMSVRSGSRPASRSALSPPEQAQVSAQVLSPIFQEEEPKSAKHDLDSRVKTWRASAVLKPTPFAATGQTSLEPANMPNTMPIEDTIIDTLDDELNLADFAWSVSSAGPNDYDPMSPMSWDRVPSVHIADRMQGSVCLTPSDCTSFGPSDYTLPSPAPSIYRLPSPDIAHRMFEDVPPTPSTATSWGAPFELPPTPFAFSRAPSVDLGQRLVFSRPVTPTTATSWGPASWPASPVNSEYSRPRSIHLGDRGEYSRPVTPSTATSWGAPLSYPPSPTTPFHVSTPDAGHRGFEDTGIEPVRTHAPWGHAWPTASEPPRPQFVSAAETSVHQTGPWAFSWPYRANAQRSGEALSVRAPSAYPRLVLYQPVYPHFDLYPAVVLAKENSPSYPSFDVYPALPLNVTPRHISVPSQPIVVKLTTCYPAFDLYPAVYPGSVYGIYPPVTVNESPAVFENVASRYPFFDLYPAVYPHVVPYPQALEVLALDSEPKQGTQGYPDFALYPALPVSEGKVTSNRRFAGYPDFIIYPQIGPNRALLTSGLSPVSIKVKARYPYFNLYPAVYPNFDLYLALDGGHDRETAPVRPMAKFGYPQVVTKPKELSTRLAAYPVLDLYPAVYPAFNIYPSVERATVVNETTSAKSGYAHLKFYLALSSEKASARRSLSTRASWSYPIFNIYPAVYPFIEVYPTLPRTSNDPKPMTSGYPYFNVYPPSGYPHFDLYPALHASSAVSRVDPPLNVVSTLHYPIFNLYPAVYPYFDLYPTVAGKASKAFKAKVESATIITVKVTAQYPAFDLYSAVYPYLELWPAMDQPRIAPIPAPLPKPSSKLSTRSTQSRLTHSELHAMVMMERIGSSGSFRSIESLRDTPSKAVKTHDDSHHAIFSSGAVTTPSGTRDTRSSELDFTNKSFADELLARRRVSTLRQSTRLPLPTSPSPSRRLPPPPRSHGARLSSAFESIPTRDFEEESPTRVSASRRTPASRFPQDEEPRQRLTRSTSLMKPFSSVPELNDKLSRSNSLTSASKPSPRRRDSIVSQRVRAYNSSQDGIQLSMDTLSKFPAPPMPPVSRAPVPKALDHSKYPFKR</sequence>
<evidence type="ECO:0000313" key="2">
    <source>
        <dbReference type="EMBL" id="KAF5387668.1"/>
    </source>
</evidence>
<name>A0A8H5MB96_9AGAR</name>
<proteinExistence type="predicted"/>
<protein>
    <submittedName>
        <fullName evidence="2">Uncharacterized protein</fullName>
    </submittedName>
</protein>
<feature type="region of interest" description="Disordered" evidence="1">
    <location>
        <begin position="279"/>
        <end position="299"/>
    </location>
</feature>
<dbReference type="EMBL" id="JAACJP010000001">
    <property type="protein sequence ID" value="KAF5387668.1"/>
    <property type="molecule type" value="Genomic_DNA"/>
</dbReference>
<feature type="compositionally biased region" description="Basic and acidic residues" evidence="1">
    <location>
        <begin position="1141"/>
        <end position="1150"/>
    </location>
</feature>
<feature type="region of interest" description="Disordered" evidence="1">
    <location>
        <begin position="1"/>
        <end position="59"/>
    </location>
</feature>
<feature type="region of interest" description="Disordered" evidence="1">
    <location>
        <begin position="1141"/>
        <end position="1171"/>
    </location>
</feature>
<feature type="compositionally biased region" description="Polar residues" evidence="1">
    <location>
        <begin position="1310"/>
        <end position="1323"/>
    </location>
</feature>